<evidence type="ECO:0000256" key="2">
    <source>
        <dbReference type="ARBA" id="ARBA00006936"/>
    </source>
</evidence>
<dbReference type="VEuPathDB" id="VectorBase:LDEU011273"/>
<dbReference type="InterPro" id="IPR005475">
    <property type="entry name" value="Transketolase-like_Pyr-bd"/>
</dbReference>
<dbReference type="OrthoDB" id="413077at2759"/>
<dbReference type="InterPro" id="IPR011603">
    <property type="entry name" value="2oxoglutarate_DH_E1"/>
</dbReference>
<sequence length="483" mass="54197">MTQRKGPYSQNSEESLPILGVQIHGDAAIAGQGIVTETLAMSGVPHFSTDGSIHCVVNNQIGFTTPGDYCGRTSHYCSDVMKIIDAPCIHVNADFPEEVLKATRLALDYRNAFNKDILIDLVCYRQWGHNELDDPTFTNPLMYKAIHSRSETIAHKYAKQVLTSDEIESVKQQFWQHLNDEFKVSSEFTPLNTNLKGVWSKMVHPSHENVTLWNTGFPVEQLTNIGVKSVEIPSTFKLHPTLNKSLVADRIKRIQETKQIEWSTAECLAFGSLLLEGNNIRISGQDVDQETGELYIPLNNLSKAQSGHLEIANSILSEEAVLGYEYGMSIDSPKNLIIWEAQFGDFFNGAQIILDTFVSSGELKWLLQSSMVILLPHGYDGAGPEHSSCRIERFLQMCDSSFQSVDSDAVNWCVANPTTPAQYFHLLRRQMVRNYRKPIVIASPKLLLRHPECISHLDDFDNGTHFQAVIDDRTVSNANNVKK</sequence>
<comment type="cofactor">
    <cofactor evidence="1">
        <name>thiamine diphosphate</name>
        <dbReference type="ChEBI" id="CHEBI:58937"/>
    </cofactor>
</comment>
<evidence type="ECO:0000256" key="5">
    <source>
        <dbReference type="ARBA" id="ARBA00023052"/>
    </source>
</evidence>
<evidence type="ECO:0000256" key="3">
    <source>
        <dbReference type="ARBA" id="ARBA00022946"/>
    </source>
</evidence>
<dbReference type="InterPro" id="IPR029061">
    <property type="entry name" value="THDP-binding"/>
</dbReference>
<proteinExistence type="inferred from homology"/>
<name>A0A443RZR6_9ACAR</name>
<dbReference type="Pfam" id="PF02779">
    <property type="entry name" value="Transket_pyr"/>
    <property type="match status" value="1"/>
</dbReference>
<dbReference type="Proteomes" id="UP000288716">
    <property type="component" value="Unassembled WGS sequence"/>
</dbReference>
<dbReference type="SMART" id="SM00861">
    <property type="entry name" value="Transket_pyr"/>
    <property type="match status" value="1"/>
</dbReference>
<gene>
    <name evidence="7" type="ORF">B4U80_06951</name>
</gene>
<evidence type="ECO:0000259" key="6">
    <source>
        <dbReference type="SMART" id="SM00861"/>
    </source>
</evidence>
<dbReference type="AlphaFoldDB" id="A0A443RZR6"/>
<reference evidence="7 8" key="1">
    <citation type="journal article" date="2018" name="Gigascience">
        <title>Genomes of trombidid mites reveal novel predicted allergens and laterally-transferred genes associated with secondary metabolism.</title>
        <authorList>
            <person name="Dong X."/>
            <person name="Chaisiri K."/>
            <person name="Xia D."/>
            <person name="Armstrong S.D."/>
            <person name="Fang Y."/>
            <person name="Donnelly M.J."/>
            <person name="Kadowaki T."/>
            <person name="McGarry J.W."/>
            <person name="Darby A.C."/>
            <person name="Makepeace B.L."/>
        </authorList>
    </citation>
    <scope>NUCLEOTIDE SEQUENCE [LARGE SCALE GENOMIC DNA]</scope>
    <source>
        <strain evidence="7">UoL-UT</strain>
    </source>
</reference>
<comment type="caution">
    <text evidence="7">The sequence shown here is derived from an EMBL/GenBank/DDBJ whole genome shotgun (WGS) entry which is preliminary data.</text>
</comment>
<dbReference type="STRING" id="299467.A0A443RZR6"/>
<dbReference type="InterPro" id="IPR001017">
    <property type="entry name" value="DH_E1"/>
</dbReference>
<dbReference type="EMBL" id="NCKV01015614">
    <property type="protein sequence ID" value="RWS20767.1"/>
    <property type="molecule type" value="Genomic_DNA"/>
</dbReference>
<dbReference type="Gene3D" id="3.40.50.970">
    <property type="match status" value="1"/>
</dbReference>
<evidence type="ECO:0000256" key="4">
    <source>
        <dbReference type="ARBA" id="ARBA00023002"/>
    </source>
</evidence>
<dbReference type="GO" id="GO:0030976">
    <property type="term" value="F:thiamine pyrophosphate binding"/>
    <property type="evidence" value="ECO:0007669"/>
    <property type="project" value="InterPro"/>
</dbReference>
<keyword evidence="5" id="KW-0786">Thiamine pyrophosphate</keyword>
<evidence type="ECO:0000256" key="1">
    <source>
        <dbReference type="ARBA" id="ARBA00001964"/>
    </source>
</evidence>
<feature type="non-terminal residue" evidence="7">
    <location>
        <position position="483"/>
    </location>
</feature>
<comment type="similarity">
    <text evidence="2">Belongs to the alpha-ketoglutarate dehydrogenase family.</text>
</comment>
<accession>A0A443RZR6</accession>
<dbReference type="PANTHER" id="PTHR23152:SF4">
    <property type="entry name" value="2-OXOADIPATE DEHYDROGENASE COMPLEX COMPONENT E1"/>
    <property type="match status" value="1"/>
</dbReference>
<dbReference type="PANTHER" id="PTHR23152">
    <property type="entry name" value="2-OXOGLUTARATE DEHYDROGENASE"/>
    <property type="match status" value="1"/>
</dbReference>
<organism evidence="7 8">
    <name type="scientific">Leptotrombidium deliense</name>
    <dbReference type="NCBI Taxonomy" id="299467"/>
    <lineage>
        <taxon>Eukaryota</taxon>
        <taxon>Metazoa</taxon>
        <taxon>Ecdysozoa</taxon>
        <taxon>Arthropoda</taxon>
        <taxon>Chelicerata</taxon>
        <taxon>Arachnida</taxon>
        <taxon>Acari</taxon>
        <taxon>Acariformes</taxon>
        <taxon>Trombidiformes</taxon>
        <taxon>Prostigmata</taxon>
        <taxon>Anystina</taxon>
        <taxon>Parasitengona</taxon>
        <taxon>Trombiculoidea</taxon>
        <taxon>Trombiculidae</taxon>
        <taxon>Leptotrombidium</taxon>
    </lineage>
</organism>
<keyword evidence="4" id="KW-0560">Oxidoreductase</keyword>
<evidence type="ECO:0000313" key="8">
    <source>
        <dbReference type="Proteomes" id="UP000288716"/>
    </source>
</evidence>
<keyword evidence="3" id="KW-0809">Transit peptide</keyword>
<dbReference type="GO" id="GO:0016624">
    <property type="term" value="F:oxidoreductase activity, acting on the aldehyde or oxo group of donors, disulfide as acceptor"/>
    <property type="evidence" value="ECO:0007669"/>
    <property type="project" value="InterPro"/>
</dbReference>
<protein>
    <submittedName>
        <fullName evidence="7">Putative 2-oxoglutarate dehydrogenase E1 component DHKTD1-like protein</fullName>
    </submittedName>
</protein>
<dbReference type="SUPFAM" id="SSF52518">
    <property type="entry name" value="Thiamin diphosphate-binding fold (THDP-binding)"/>
    <property type="match status" value="2"/>
</dbReference>
<dbReference type="Gene3D" id="3.40.50.12470">
    <property type="match status" value="1"/>
</dbReference>
<keyword evidence="8" id="KW-1185">Reference proteome</keyword>
<evidence type="ECO:0000313" key="7">
    <source>
        <dbReference type="EMBL" id="RWS20767.1"/>
    </source>
</evidence>
<feature type="domain" description="Transketolase-like pyrimidine-binding" evidence="6">
    <location>
        <begin position="260"/>
        <end position="450"/>
    </location>
</feature>
<dbReference type="Pfam" id="PF00676">
    <property type="entry name" value="E1_dh"/>
    <property type="match status" value="1"/>
</dbReference>